<evidence type="ECO:0000313" key="1">
    <source>
        <dbReference type="EMBL" id="GIM05463.1"/>
    </source>
</evidence>
<gene>
    <name evidence="1" type="ORF">Vretimale_9900</name>
</gene>
<dbReference type="Proteomes" id="UP000722791">
    <property type="component" value="Unassembled WGS sequence"/>
</dbReference>
<evidence type="ECO:0000313" key="2">
    <source>
        <dbReference type="Proteomes" id="UP000722791"/>
    </source>
</evidence>
<protein>
    <submittedName>
        <fullName evidence="1">Uncharacterized protein</fullName>
    </submittedName>
</protein>
<sequence length="99" mass="9878">MPILVHRYMATADPDVVLVVPLVLCAARGSQPPGSLLPLSPEVDPSSAASAPVPAVPVPAAVAPAAAAAAGSCGSPGRTVAMMRLASMMTQPAGRRRLI</sequence>
<proteinExistence type="predicted"/>
<organism evidence="1 2">
    <name type="scientific">Volvox reticuliferus</name>
    <dbReference type="NCBI Taxonomy" id="1737510"/>
    <lineage>
        <taxon>Eukaryota</taxon>
        <taxon>Viridiplantae</taxon>
        <taxon>Chlorophyta</taxon>
        <taxon>core chlorophytes</taxon>
        <taxon>Chlorophyceae</taxon>
        <taxon>CS clade</taxon>
        <taxon>Chlamydomonadales</taxon>
        <taxon>Volvocaceae</taxon>
        <taxon>Volvox</taxon>
    </lineage>
</organism>
<comment type="caution">
    <text evidence="1">The sequence shown here is derived from an EMBL/GenBank/DDBJ whole genome shotgun (WGS) entry which is preliminary data.</text>
</comment>
<reference evidence="1" key="1">
    <citation type="journal article" date="2021" name="Proc. Natl. Acad. Sci. U.S.A.">
        <title>Three genomes in the algal genus Volvox reveal the fate of a haploid sex-determining region after a transition to homothallism.</title>
        <authorList>
            <person name="Yamamoto K."/>
            <person name="Hamaji T."/>
            <person name="Kawai-Toyooka H."/>
            <person name="Matsuzaki R."/>
            <person name="Takahashi F."/>
            <person name="Nishimura Y."/>
            <person name="Kawachi M."/>
            <person name="Noguchi H."/>
            <person name="Minakuchi Y."/>
            <person name="Umen J.G."/>
            <person name="Toyoda A."/>
            <person name="Nozaki H."/>
        </authorList>
    </citation>
    <scope>NUCLEOTIDE SEQUENCE</scope>
    <source>
        <strain evidence="1">NIES-3785</strain>
    </source>
</reference>
<dbReference type="EMBL" id="BNCQ01000018">
    <property type="protein sequence ID" value="GIM05463.1"/>
    <property type="molecule type" value="Genomic_DNA"/>
</dbReference>
<accession>A0A8J4LQ86</accession>
<dbReference type="AlphaFoldDB" id="A0A8J4LQ86"/>
<name>A0A8J4LQ86_9CHLO</name>